<evidence type="ECO:0000256" key="14">
    <source>
        <dbReference type="ARBA" id="ARBA00071792"/>
    </source>
</evidence>
<evidence type="ECO:0000256" key="2">
    <source>
        <dbReference type="ARBA" id="ARBA00022723"/>
    </source>
</evidence>
<dbReference type="FunFam" id="3.40.50.300:FF:000466">
    <property type="entry name" value="ATP-dependent DNA helicase"/>
    <property type="match status" value="1"/>
</dbReference>
<comment type="similarity">
    <text evidence="11">Belongs to the helicase family. DinG subfamily.</text>
</comment>
<dbReference type="GO" id="GO:0046872">
    <property type="term" value="F:metal ion binding"/>
    <property type="evidence" value="ECO:0007669"/>
    <property type="project" value="UniProtKB-KW"/>
</dbReference>
<dbReference type="AlphaFoldDB" id="A0A2U0TH77"/>
<dbReference type="Pfam" id="PF00270">
    <property type="entry name" value="DEAD"/>
    <property type="match status" value="1"/>
</dbReference>
<evidence type="ECO:0000256" key="9">
    <source>
        <dbReference type="ARBA" id="ARBA00023125"/>
    </source>
</evidence>
<evidence type="ECO:0000313" key="16">
    <source>
        <dbReference type="EMBL" id="PVX42894.1"/>
    </source>
</evidence>
<comment type="cofactor">
    <cofactor evidence="1">
        <name>[4Fe-4S] cluster</name>
        <dbReference type="ChEBI" id="CHEBI:49883"/>
    </cofactor>
</comment>
<keyword evidence="10" id="KW-0413">Isomerase</keyword>
<dbReference type="Gene3D" id="3.40.50.300">
    <property type="entry name" value="P-loop containing nucleotide triphosphate hydrolases"/>
    <property type="match status" value="2"/>
</dbReference>
<dbReference type="InterPro" id="IPR006555">
    <property type="entry name" value="ATP-dep_Helicase_C"/>
</dbReference>
<dbReference type="GO" id="GO:0003677">
    <property type="term" value="F:DNA binding"/>
    <property type="evidence" value="ECO:0007669"/>
    <property type="project" value="UniProtKB-KW"/>
</dbReference>
<evidence type="ECO:0000256" key="11">
    <source>
        <dbReference type="ARBA" id="ARBA00038058"/>
    </source>
</evidence>
<dbReference type="OrthoDB" id="9805194at2"/>
<dbReference type="PANTHER" id="PTHR11472:SF34">
    <property type="entry name" value="REGULATOR OF TELOMERE ELONGATION HELICASE 1"/>
    <property type="match status" value="1"/>
</dbReference>
<evidence type="ECO:0000256" key="1">
    <source>
        <dbReference type="ARBA" id="ARBA00001966"/>
    </source>
</evidence>
<dbReference type="GO" id="GO:0051536">
    <property type="term" value="F:iron-sulfur cluster binding"/>
    <property type="evidence" value="ECO:0007669"/>
    <property type="project" value="UniProtKB-KW"/>
</dbReference>
<dbReference type="Pfam" id="PF13307">
    <property type="entry name" value="Helicase_C_2"/>
    <property type="match status" value="1"/>
</dbReference>
<keyword evidence="9" id="KW-0238">DNA-binding</keyword>
<evidence type="ECO:0000256" key="6">
    <source>
        <dbReference type="ARBA" id="ARBA00022840"/>
    </source>
</evidence>
<organism evidence="16 17">
    <name type="scientific">Alitibacter langaaensis DSM 22999</name>
    <dbReference type="NCBI Taxonomy" id="1122935"/>
    <lineage>
        <taxon>Bacteria</taxon>
        <taxon>Pseudomonadati</taxon>
        <taxon>Pseudomonadota</taxon>
        <taxon>Gammaproteobacteria</taxon>
        <taxon>Pasteurellales</taxon>
        <taxon>Pasteurellaceae</taxon>
        <taxon>Alitibacter</taxon>
    </lineage>
</organism>
<dbReference type="EMBL" id="QENU01000001">
    <property type="protein sequence ID" value="PVX42894.1"/>
    <property type="molecule type" value="Genomic_DNA"/>
</dbReference>
<dbReference type="GO" id="GO:0016818">
    <property type="term" value="F:hydrolase activity, acting on acid anhydrides, in phosphorus-containing anhydrides"/>
    <property type="evidence" value="ECO:0007669"/>
    <property type="project" value="InterPro"/>
</dbReference>
<dbReference type="GO" id="GO:0006281">
    <property type="term" value="P:DNA repair"/>
    <property type="evidence" value="ECO:0007669"/>
    <property type="project" value="TreeGrafter"/>
</dbReference>
<dbReference type="PROSITE" id="PS51193">
    <property type="entry name" value="HELICASE_ATP_BIND_2"/>
    <property type="match status" value="1"/>
</dbReference>
<keyword evidence="7" id="KW-0408">Iron</keyword>
<dbReference type="GO" id="GO:0005524">
    <property type="term" value="F:ATP binding"/>
    <property type="evidence" value="ECO:0007669"/>
    <property type="project" value="UniProtKB-KW"/>
</dbReference>
<evidence type="ECO:0000256" key="12">
    <source>
        <dbReference type="ARBA" id="ARBA00044969"/>
    </source>
</evidence>
<dbReference type="Proteomes" id="UP000245909">
    <property type="component" value="Unassembled WGS sequence"/>
</dbReference>
<feature type="domain" description="Helicase ATP-binding" evidence="15">
    <location>
        <begin position="16"/>
        <end position="278"/>
    </location>
</feature>
<name>A0A2U0TH77_9PAST</name>
<accession>A0A2U0TH77</accession>
<dbReference type="EC" id="5.6.2.3" evidence="12"/>
<evidence type="ECO:0000256" key="7">
    <source>
        <dbReference type="ARBA" id="ARBA00023004"/>
    </source>
</evidence>
<keyword evidence="4" id="KW-0378">Hydrolase</keyword>
<comment type="catalytic activity">
    <reaction evidence="13">
        <text>ATP + H2O = ADP + phosphate + H(+)</text>
        <dbReference type="Rhea" id="RHEA:13065"/>
        <dbReference type="ChEBI" id="CHEBI:15377"/>
        <dbReference type="ChEBI" id="CHEBI:15378"/>
        <dbReference type="ChEBI" id="CHEBI:30616"/>
        <dbReference type="ChEBI" id="CHEBI:43474"/>
        <dbReference type="ChEBI" id="CHEBI:456216"/>
        <dbReference type="EC" id="5.6.2.3"/>
    </reaction>
</comment>
<evidence type="ECO:0000259" key="15">
    <source>
        <dbReference type="PROSITE" id="PS51193"/>
    </source>
</evidence>
<keyword evidence="17" id="KW-1185">Reference proteome</keyword>
<dbReference type="InterPro" id="IPR011545">
    <property type="entry name" value="DEAD/DEAH_box_helicase_dom"/>
</dbReference>
<dbReference type="SUPFAM" id="SSF52540">
    <property type="entry name" value="P-loop containing nucleoside triphosphate hydrolases"/>
    <property type="match status" value="2"/>
</dbReference>
<keyword evidence="5 16" id="KW-0347">Helicase</keyword>
<dbReference type="InterPro" id="IPR027417">
    <property type="entry name" value="P-loop_NTPase"/>
</dbReference>
<evidence type="ECO:0000256" key="5">
    <source>
        <dbReference type="ARBA" id="ARBA00022806"/>
    </source>
</evidence>
<dbReference type="PANTHER" id="PTHR11472">
    <property type="entry name" value="DNA REPAIR DEAD HELICASE RAD3/XP-D SUBFAMILY MEMBER"/>
    <property type="match status" value="1"/>
</dbReference>
<evidence type="ECO:0000313" key="17">
    <source>
        <dbReference type="Proteomes" id="UP000245909"/>
    </source>
</evidence>
<dbReference type="FunFam" id="3.40.50.300:FF:000499">
    <property type="entry name" value="ATP-dependent DNA helicase"/>
    <property type="match status" value="1"/>
</dbReference>
<evidence type="ECO:0000256" key="4">
    <source>
        <dbReference type="ARBA" id="ARBA00022801"/>
    </source>
</evidence>
<evidence type="ECO:0000256" key="10">
    <source>
        <dbReference type="ARBA" id="ARBA00023235"/>
    </source>
</evidence>
<comment type="caution">
    <text evidence="16">The sequence shown here is derived from an EMBL/GenBank/DDBJ whole genome shotgun (WGS) entry which is preliminary data.</text>
</comment>
<dbReference type="InterPro" id="IPR014013">
    <property type="entry name" value="Helic_SF1/SF2_ATP-bd_DinG/Rad3"/>
</dbReference>
<dbReference type="InterPro" id="IPR045028">
    <property type="entry name" value="DinG/Rad3-like"/>
</dbReference>
<protein>
    <recommendedName>
        <fullName evidence="14">ATP-dependent DNA helicase YoaA</fullName>
        <ecNumber evidence="12">5.6.2.3</ecNumber>
    </recommendedName>
</protein>
<evidence type="ECO:0000256" key="8">
    <source>
        <dbReference type="ARBA" id="ARBA00023014"/>
    </source>
</evidence>
<dbReference type="RefSeq" id="WP_116630995.1">
    <property type="nucleotide sequence ID" value="NZ_QENU01000001.1"/>
</dbReference>
<gene>
    <name evidence="16" type="ORF">C8D76_101226</name>
</gene>
<sequence>MCDQTQIINVFSETGALSQNIKGFRPRSEQLDMATAVAKTIQNKTALVVEAGTGTGKTFAYLAPALLAKKKTIVSTGSKNLQDQLFNRDLPAIKKALGYSGKIALLKGRANYLCLERLDQVIAQGVLGDKSVLADLSKVRKWHNSTKSGDLSECVELAEDSPILPQLTSTTDSCLGSDCPNYADCYVALARKRALAADLVVVNHHLFCADMAVKESGFGELIPNAEVIIFDEAHQLPDIASQYFGQSLTSRQLFDICKDINIVYRTELKDMQQLGVASDHLQKMVQDFRLLLGEGNQRGNWRELSAQSAVKKGFEILKEKLAFTADVIKLALGRSQTLDSIFERIAAVNNQLTRLSDTTVTGYCYWYETFNRQFGLHITPLTVSDKFGEQMRAKESAWVFTSATLEAGGSFNHFCQRLGIENAEQKVLQSPFNYPEQALLCVPRYLPSSNQTHTLNQLAEMLLLVIEANKGRCFVLCTSYFMMRGLAEYFREHSNLSILLQGETSKSKLLAQFTSETHSVLVATSSFWEGIDVRGDALSLVIIDKLPFSSPDEPLLKARIEDCKLQGGEPFNDIQIPEAVIALKQGVGRLIRDVTDKGAVIICDSRLVNRSYGETFLKSLPNATRTRDLAKVIEFLTQLQN</sequence>
<evidence type="ECO:0000256" key="3">
    <source>
        <dbReference type="ARBA" id="ARBA00022741"/>
    </source>
</evidence>
<dbReference type="SMART" id="SM00491">
    <property type="entry name" value="HELICc2"/>
    <property type="match status" value="1"/>
</dbReference>
<reference evidence="16 17" key="1">
    <citation type="submission" date="2018-05" db="EMBL/GenBank/DDBJ databases">
        <title>Genomic Encyclopedia of Type Strains, Phase IV (KMG-IV): sequencing the most valuable type-strain genomes for metagenomic binning, comparative biology and taxonomic classification.</title>
        <authorList>
            <person name="Goeker M."/>
        </authorList>
    </citation>
    <scope>NUCLEOTIDE SEQUENCE [LARGE SCALE GENOMIC DNA]</scope>
    <source>
        <strain evidence="16 17">DSM 22999</strain>
    </source>
</reference>
<keyword evidence="2" id="KW-0479">Metal-binding</keyword>
<keyword evidence="3" id="KW-0547">Nucleotide-binding</keyword>
<keyword evidence="8" id="KW-0411">Iron-sulfur</keyword>
<evidence type="ECO:0000256" key="13">
    <source>
        <dbReference type="ARBA" id="ARBA00048954"/>
    </source>
</evidence>
<keyword evidence="6" id="KW-0067">ATP-binding</keyword>
<dbReference type="GO" id="GO:0043139">
    <property type="term" value="F:5'-3' DNA helicase activity"/>
    <property type="evidence" value="ECO:0007669"/>
    <property type="project" value="UniProtKB-EC"/>
</dbReference>
<proteinExistence type="inferred from homology"/>